<dbReference type="RefSeq" id="WP_004294299.1">
    <property type="nucleotide sequence ID" value="NZ_JAQDGS010000004.1"/>
</dbReference>
<accession>A0A414MIN2</accession>
<dbReference type="Proteomes" id="UP000283538">
    <property type="component" value="Unassembled WGS sequence"/>
</dbReference>
<evidence type="ECO:0000256" key="1">
    <source>
        <dbReference type="SAM" id="Phobius"/>
    </source>
</evidence>
<dbReference type="EMBL" id="QSLA01000002">
    <property type="protein sequence ID" value="RHF11630.1"/>
    <property type="molecule type" value="Genomic_DNA"/>
</dbReference>
<dbReference type="Pfam" id="PF00535">
    <property type="entry name" value="Glycos_transf_2"/>
    <property type="match status" value="1"/>
</dbReference>
<protein>
    <submittedName>
        <fullName evidence="3">Glycosyltransferase</fullName>
    </submittedName>
</protein>
<dbReference type="PANTHER" id="PTHR43685:SF2">
    <property type="entry name" value="GLYCOSYLTRANSFERASE 2-LIKE DOMAIN-CONTAINING PROTEIN"/>
    <property type="match status" value="1"/>
</dbReference>
<gene>
    <name evidence="3" type="ORF">DW701_02250</name>
</gene>
<dbReference type="PANTHER" id="PTHR43685">
    <property type="entry name" value="GLYCOSYLTRANSFERASE"/>
    <property type="match status" value="1"/>
</dbReference>
<feature type="transmembrane region" description="Helical" evidence="1">
    <location>
        <begin position="218"/>
        <end position="240"/>
    </location>
</feature>
<evidence type="ECO:0000313" key="4">
    <source>
        <dbReference type="Proteomes" id="UP000283538"/>
    </source>
</evidence>
<reference evidence="3 4" key="1">
    <citation type="submission" date="2018-08" db="EMBL/GenBank/DDBJ databases">
        <title>A genome reference for cultivated species of the human gut microbiota.</title>
        <authorList>
            <person name="Zou Y."/>
            <person name="Xue W."/>
            <person name="Luo G."/>
        </authorList>
    </citation>
    <scope>NUCLEOTIDE SEQUENCE [LARGE SCALE GENOMIC DNA]</scope>
    <source>
        <strain evidence="3 4">AM26-26AC</strain>
    </source>
</reference>
<dbReference type="InterPro" id="IPR050834">
    <property type="entry name" value="Glycosyltransf_2"/>
</dbReference>
<comment type="caution">
    <text evidence="3">The sequence shown here is derived from an EMBL/GenBank/DDBJ whole genome shotgun (WGS) entry which is preliminary data.</text>
</comment>
<dbReference type="Gene3D" id="3.90.550.10">
    <property type="entry name" value="Spore Coat Polysaccharide Biosynthesis Protein SpsA, Chain A"/>
    <property type="match status" value="1"/>
</dbReference>
<keyword evidence="3" id="KW-0808">Transferase</keyword>
<keyword evidence="1" id="KW-1133">Transmembrane helix</keyword>
<dbReference type="InterPro" id="IPR001173">
    <property type="entry name" value="Glyco_trans_2-like"/>
</dbReference>
<evidence type="ECO:0000259" key="2">
    <source>
        <dbReference type="Pfam" id="PF00535"/>
    </source>
</evidence>
<dbReference type="CDD" id="cd06433">
    <property type="entry name" value="GT_2_WfgS_like"/>
    <property type="match status" value="1"/>
</dbReference>
<feature type="domain" description="Glycosyltransferase 2-like" evidence="2">
    <location>
        <begin position="6"/>
        <end position="117"/>
    </location>
</feature>
<name>A0A414MIN2_9BACE</name>
<dbReference type="SUPFAM" id="SSF53448">
    <property type="entry name" value="Nucleotide-diphospho-sugar transferases"/>
    <property type="match status" value="1"/>
</dbReference>
<proteinExistence type="predicted"/>
<organism evidence="3 4">
    <name type="scientific">Bacteroides eggerthii</name>
    <dbReference type="NCBI Taxonomy" id="28111"/>
    <lineage>
        <taxon>Bacteria</taxon>
        <taxon>Pseudomonadati</taxon>
        <taxon>Bacteroidota</taxon>
        <taxon>Bacteroidia</taxon>
        <taxon>Bacteroidales</taxon>
        <taxon>Bacteroidaceae</taxon>
        <taxon>Bacteroides</taxon>
    </lineage>
</organism>
<keyword evidence="1" id="KW-0472">Membrane</keyword>
<dbReference type="AlphaFoldDB" id="A0A414MIN2"/>
<dbReference type="GO" id="GO:0016740">
    <property type="term" value="F:transferase activity"/>
    <property type="evidence" value="ECO:0007669"/>
    <property type="project" value="UniProtKB-KW"/>
</dbReference>
<sequence>MKLLISVVTVCYNAADTIEKTMLSVLNQTYHDIEYIIIDGGSTDGTVEIIRKYADRIAYWVSEPDKGIYDAMNKGIKVATGEWINFMNAGDEFVDEGVIEKLFQNRTIDTVGVVFGDTLFIHKSKQKIVKFGDDPHHKIMPSCHQSIFCRRILLARILFDLRYKIAADYNLFFQLRQMDIEFQYVQLVVAVYDAANGISSRNEWSTQKEMLKIESRSLVYFIRVCLLGLKLFVKKVLIILNMKK</sequence>
<dbReference type="InterPro" id="IPR029044">
    <property type="entry name" value="Nucleotide-diphossugar_trans"/>
</dbReference>
<keyword evidence="1" id="KW-0812">Transmembrane</keyword>
<evidence type="ECO:0000313" key="3">
    <source>
        <dbReference type="EMBL" id="RHF11630.1"/>
    </source>
</evidence>